<sequence length="145" mass="15783">MAAIAVRKLARMALEAHVTSASCRCGRERVPCRGDRDLHVLRRARRDVTFADTNRSYLHVPPVSTYSRYSTSDPGGGSSSSSIQPTGATVLDMLQRANTTRAYGRHGRPRTDLPGLACEVAPHKAEAGVVRQGFPPLRRESSPDV</sequence>
<accession>A0A1Z5RGG9</accession>
<dbReference type="Gramene" id="OQU82828">
    <property type="protein sequence ID" value="OQU82828"/>
    <property type="gene ID" value="SORBI_3005G027250"/>
</dbReference>
<reference evidence="2 3" key="1">
    <citation type="journal article" date="2009" name="Nature">
        <title>The Sorghum bicolor genome and the diversification of grasses.</title>
        <authorList>
            <person name="Paterson A.H."/>
            <person name="Bowers J.E."/>
            <person name="Bruggmann R."/>
            <person name="Dubchak I."/>
            <person name="Grimwood J."/>
            <person name="Gundlach H."/>
            <person name="Haberer G."/>
            <person name="Hellsten U."/>
            <person name="Mitros T."/>
            <person name="Poliakov A."/>
            <person name="Schmutz J."/>
            <person name="Spannagl M."/>
            <person name="Tang H."/>
            <person name="Wang X."/>
            <person name="Wicker T."/>
            <person name="Bharti A.K."/>
            <person name="Chapman J."/>
            <person name="Feltus F.A."/>
            <person name="Gowik U."/>
            <person name="Grigoriev I.V."/>
            <person name="Lyons E."/>
            <person name="Maher C.A."/>
            <person name="Martis M."/>
            <person name="Narechania A."/>
            <person name="Otillar R.P."/>
            <person name="Penning B.W."/>
            <person name="Salamov A.A."/>
            <person name="Wang Y."/>
            <person name="Zhang L."/>
            <person name="Carpita N.C."/>
            <person name="Freeling M."/>
            <person name="Gingle A.R."/>
            <person name="Hash C.T."/>
            <person name="Keller B."/>
            <person name="Klein P."/>
            <person name="Kresovich S."/>
            <person name="McCann M.C."/>
            <person name="Ming R."/>
            <person name="Peterson D.G."/>
            <person name="Mehboob-ur-Rahman"/>
            <person name="Ware D."/>
            <person name="Westhoff P."/>
            <person name="Mayer K.F."/>
            <person name="Messing J."/>
            <person name="Rokhsar D.S."/>
        </authorList>
    </citation>
    <scope>NUCLEOTIDE SEQUENCE [LARGE SCALE GENOMIC DNA]</scope>
    <source>
        <strain evidence="3">cv. BTx623</strain>
    </source>
</reference>
<organism evidence="2 3">
    <name type="scientific">Sorghum bicolor</name>
    <name type="common">Sorghum</name>
    <name type="synonym">Sorghum vulgare</name>
    <dbReference type="NCBI Taxonomy" id="4558"/>
    <lineage>
        <taxon>Eukaryota</taxon>
        <taxon>Viridiplantae</taxon>
        <taxon>Streptophyta</taxon>
        <taxon>Embryophyta</taxon>
        <taxon>Tracheophyta</taxon>
        <taxon>Spermatophyta</taxon>
        <taxon>Magnoliopsida</taxon>
        <taxon>Liliopsida</taxon>
        <taxon>Poales</taxon>
        <taxon>Poaceae</taxon>
        <taxon>PACMAD clade</taxon>
        <taxon>Panicoideae</taxon>
        <taxon>Andropogonodae</taxon>
        <taxon>Andropogoneae</taxon>
        <taxon>Sorghinae</taxon>
        <taxon>Sorghum</taxon>
    </lineage>
</organism>
<evidence type="ECO:0000313" key="3">
    <source>
        <dbReference type="Proteomes" id="UP000000768"/>
    </source>
</evidence>
<gene>
    <name evidence="2" type="ORF">SORBI_3005G027250</name>
</gene>
<dbReference type="Proteomes" id="UP000000768">
    <property type="component" value="Chromosome 5"/>
</dbReference>
<keyword evidence="3" id="KW-1185">Reference proteome</keyword>
<evidence type="ECO:0000313" key="2">
    <source>
        <dbReference type="EMBL" id="OQU82828.1"/>
    </source>
</evidence>
<evidence type="ECO:0000256" key="1">
    <source>
        <dbReference type="SAM" id="MobiDB-lite"/>
    </source>
</evidence>
<dbReference type="AlphaFoldDB" id="A0A1Z5RGG9"/>
<dbReference type="EMBL" id="CM000764">
    <property type="protein sequence ID" value="OQU82828.1"/>
    <property type="molecule type" value="Genomic_DNA"/>
</dbReference>
<feature type="region of interest" description="Disordered" evidence="1">
    <location>
        <begin position="64"/>
        <end position="87"/>
    </location>
</feature>
<reference evidence="3" key="2">
    <citation type="journal article" date="2018" name="Plant J.">
        <title>The Sorghum bicolor reference genome: improved assembly, gene annotations, a transcriptome atlas, and signatures of genome organization.</title>
        <authorList>
            <person name="McCormick R.F."/>
            <person name="Truong S.K."/>
            <person name="Sreedasyam A."/>
            <person name="Jenkins J."/>
            <person name="Shu S."/>
            <person name="Sims D."/>
            <person name="Kennedy M."/>
            <person name="Amirebrahimi M."/>
            <person name="Weers B.D."/>
            <person name="McKinley B."/>
            <person name="Mattison A."/>
            <person name="Morishige D.T."/>
            <person name="Grimwood J."/>
            <person name="Schmutz J."/>
            <person name="Mullet J.E."/>
        </authorList>
    </citation>
    <scope>NUCLEOTIDE SEQUENCE [LARGE SCALE GENOMIC DNA]</scope>
    <source>
        <strain evidence="3">cv. BTx623</strain>
    </source>
</reference>
<dbReference type="InParanoid" id="A0A1Z5RGG9"/>
<name>A0A1Z5RGG9_SORBI</name>
<proteinExistence type="predicted"/>
<protein>
    <submittedName>
        <fullName evidence="2">Uncharacterized protein</fullName>
    </submittedName>
</protein>